<comment type="caution">
    <text evidence="2">The sequence shown here is derived from an EMBL/GenBank/DDBJ whole genome shotgun (WGS) entry which is preliminary data.</text>
</comment>
<reference evidence="3" key="1">
    <citation type="journal article" date="2019" name="Int. J. Syst. Evol. Microbiol.">
        <title>The Global Catalogue of Microorganisms (GCM) 10K type strain sequencing project: providing services to taxonomists for standard genome sequencing and annotation.</title>
        <authorList>
            <consortium name="The Broad Institute Genomics Platform"/>
            <consortium name="The Broad Institute Genome Sequencing Center for Infectious Disease"/>
            <person name="Wu L."/>
            <person name="Ma J."/>
        </authorList>
    </citation>
    <scope>NUCLEOTIDE SEQUENCE [LARGE SCALE GENOMIC DNA]</scope>
    <source>
        <strain evidence="3">JCM 16929</strain>
    </source>
</reference>
<evidence type="ECO:0000313" key="2">
    <source>
        <dbReference type="EMBL" id="GAA3612336.1"/>
    </source>
</evidence>
<feature type="region of interest" description="Disordered" evidence="1">
    <location>
        <begin position="121"/>
        <end position="164"/>
    </location>
</feature>
<evidence type="ECO:0008006" key="4">
    <source>
        <dbReference type="Google" id="ProtNLM"/>
    </source>
</evidence>
<name>A0ABP6ZL91_9ACTN</name>
<evidence type="ECO:0000256" key="1">
    <source>
        <dbReference type="SAM" id="MobiDB-lite"/>
    </source>
</evidence>
<proteinExistence type="predicted"/>
<evidence type="ECO:0000313" key="3">
    <source>
        <dbReference type="Proteomes" id="UP001501490"/>
    </source>
</evidence>
<sequence>MDGLAGVGGRDRECDGETTKGWVGVMVKASEAMSARVRARQAKAQLDAQRAEQDRLIVDAATEFYEAGEALVAAQAGAVAAEERRTKSVARLLELGQTDDEVAVLCGIAVKEVRELRRLAAAAQSKPAGTRQRARSSRAKEQVQSSEPDPAGDAPAVQPSSTAA</sequence>
<dbReference type="EMBL" id="BAABAB010000008">
    <property type="protein sequence ID" value="GAA3612336.1"/>
    <property type="molecule type" value="Genomic_DNA"/>
</dbReference>
<dbReference type="Proteomes" id="UP001501490">
    <property type="component" value="Unassembled WGS sequence"/>
</dbReference>
<gene>
    <name evidence="2" type="ORF">GCM10022236_12660</name>
</gene>
<keyword evidence="3" id="KW-1185">Reference proteome</keyword>
<organism evidence="2 3">
    <name type="scientific">Microlunatus ginsengisoli</name>
    <dbReference type="NCBI Taxonomy" id="363863"/>
    <lineage>
        <taxon>Bacteria</taxon>
        <taxon>Bacillati</taxon>
        <taxon>Actinomycetota</taxon>
        <taxon>Actinomycetes</taxon>
        <taxon>Propionibacteriales</taxon>
        <taxon>Propionibacteriaceae</taxon>
        <taxon>Microlunatus</taxon>
    </lineage>
</organism>
<accession>A0ABP6ZL91</accession>
<protein>
    <recommendedName>
        <fullName evidence="4">Sigma-70, region 4</fullName>
    </recommendedName>
</protein>